<keyword evidence="2" id="KW-1185">Reference proteome</keyword>
<dbReference type="Proteomes" id="UP001057402">
    <property type="component" value="Chromosome 7"/>
</dbReference>
<protein>
    <submittedName>
        <fullName evidence="1">Uncharacterized protein</fullName>
    </submittedName>
</protein>
<evidence type="ECO:0000313" key="1">
    <source>
        <dbReference type="EMBL" id="KAI4343228.1"/>
    </source>
</evidence>
<accession>A0ACB9P2J9</accession>
<reference evidence="2" key="1">
    <citation type="journal article" date="2023" name="Front. Plant Sci.">
        <title>Chromosomal-level genome assembly of Melastoma candidum provides insights into trichome evolution.</title>
        <authorList>
            <person name="Zhong Y."/>
            <person name="Wu W."/>
            <person name="Sun C."/>
            <person name="Zou P."/>
            <person name="Liu Y."/>
            <person name="Dai S."/>
            <person name="Zhou R."/>
        </authorList>
    </citation>
    <scope>NUCLEOTIDE SEQUENCE [LARGE SCALE GENOMIC DNA]</scope>
</reference>
<comment type="caution">
    <text evidence="1">The sequence shown here is derived from an EMBL/GenBank/DDBJ whole genome shotgun (WGS) entry which is preliminary data.</text>
</comment>
<sequence length="497" mass="53252">MVGPKRVVVQPLTPRKIQTSVFRVHIHCDGCKKKVKKIVKKIKGVESIAIDAELGKLTVVGYTSPSTVIQKLAKSGKHAEMWGAYKSNDLGRVNNQFKNMQVDFYDSGAEKKQGHGRTGGSKQVQLARKGHKPVKFEFTDEDEDEFYKGEGRDGFSDTDDGFELDFGRDSHKKPGKGGSKDAKATKGKAKKEKKPKKKGGFFGFFRLGKKDKNKGHGGKKGSGGGGPRKSYSREEIYGGKASGKSLGHVKNGSGNDYGGIPNGKNPPRHGGPAHQGKKSEPSFEIDLFDRSRGGGGAGRGRGGGGPPGGRLASQPAYPGGYPGGPAPYEAHNGKVPPTYHPQMGNLPMMLGPAQYQDHAKVGNPSMNQAGMSFPMNQAGMSFPMNQAGMTFPMNQAGMNFPMNQVPGVLAATGVNGYGPGPGHYPQMGQGGMCNPAQYMAMMGQQQAQWNGMARPMMYGGPNPRPSFSHAAQAIPARYTDRYTLMFNDENTESCSIM</sequence>
<name>A0ACB9P2J9_9MYRT</name>
<organism evidence="1 2">
    <name type="scientific">Melastoma candidum</name>
    <dbReference type="NCBI Taxonomy" id="119954"/>
    <lineage>
        <taxon>Eukaryota</taxon>
        <taxon>Viridiplantae</taxon>
        <taxon>Streptophyta</taxon>
        <taxon>Embryophyta</taxon>
        <taxon>Tracheophyta</taxon>
        <taxon>Spermatophyta</taxon>
        <taxon>Magnoliopsida</taxon>
        <taxon>eudicotyledons</taxon>
        <taxon>Gunneridae</taxon>
        <taxon>Pentapetalae</taxon>
        <taxon>rosids</taxon>
        <taxon>malvids</taxon>
        <taxon>Myrtales</taxon>
        <taxon>Melastomataceae</taxon>
        <taxon>Melastomatoideae</taxon>
        <taxon>Melastomateae</taxon>
        <taxon>Melastoma</taxon>
    </lineage>
</organism>
<evidence type="ECO:0000313" key="2">
    <source>
        <dbReference type="Proteomes" id="UP001057402"/>
    </source>
</evidence>
<dbReference type="EMBL" id="CM042886">
    <property type="protein sequence ID" value="KAI4343228.1"/>
    <property type="molecule type" value="Genomic_DNA"/>
</dbReference>
<gene>
    <name evidence="1" type="ORF">MLD38_027756</name>
</gene>
<proteinExistence type="predicted"/>